<dbReference type="eggNOG" id="ENOG502SJ19">
    <property type="taxonomic scope" value="Eukaryota"/>
</dbReference>
<evidence type="ECO:0000313" key="1">
    <source>
        <dbReference type="EMBL" id="AIN95692.2"/>
    </source>
</evidence>
<dbReference type="VEuPathDB" id="TriTrypDB:LPMP_070060"/>
<dbReference type="EMBL" id="CP009376">
    <property type="protein sequence ID" value="AIN95692.2"/>
    <property type="molecule type" value="Genomic_DNA"/>
</dbReference>
<dbReference type="OrthoDB" id="271933at2759"/>
<reference evidence="1 2" key="1">
    <citation type="journal article" date="2015" name="Sci. Rep.">
        <title>The genome of Leishmania panamensis: insights into genomics of the L. (Viannia) subgenus.</title>
        <authorList>
            <person name="Llanes A."/>
            <person name="Restrepo C.M."/>
            <person name="Vecchio G.D."/>
            <person name="Anguizola F.J."/>
            <person name="Lleonart R."/>
        </authorList>
    </citation>
    <scope>NUCLEOTIDE SEQUENCE [LARGE SCALE GENOMIC DNA]</scope>
    <source>
        <strain evidence="1 2">MHOM/PA/94/PSC-1</strain>
    </source>
</reference>
<name>A0A088RIB9_LEIPA</name>
<dbReference type="KEGG" id="lpan:LPMP_070060"/>
<dbReference type="AlphaFoldDB" id="A0A088RIB9"/>
<dbReference type="VEuPathDB" id="TriTrypDB:LPAL13_070005400"/>
<gene>
    <name evidence="1" type="ORF">LPMP_070060</name>
</gene>
<organism evidence="1 2">
    <name type="scientific">Leishmania panamensis</name>
    <dbReference type="NCBI Taxonomy" id="5679"/>
    <lineage>
        <taxon>Eukaryota</taxon>
        <taxon>Discoba</taxon>
        <taxon>Euglenozoa</taxon>
        <taxon>Kinetoplastea</taxon>
        <taxon>Metakinetoplastina</taxon>
        <taxon>Trypanosomatida</taxon>
        <taxon>Trypanosomatidae</taxon>
        <taxon>Leishmaniinae</taxon>
        <taxon>Leishmania</taxon>
        <taxon>Leishmania guyanensis species complex</taxon>
    </lineage>
</organism>
<keyword evidence="2" id="KW-1185">Reference proteome</keyword>
<sequence length="314" mass="34493">MSIDALSPLVACATRAVVKNGETRSIAGALDDLQQQIFGAEETHGVTTEMMLERIRETRVLLAQDSESGKSNLSTEWLLLEAVLTLGELLLSAAAGQRLRTKTAKRMEDVILPILFLRTSVTPSLLKAHALKAVWSRFKCSGKADNEAKEKLQCIFMSWHRNHGWDFARGSEDGVNVSKPTPTPYEAADITISALEKKPACCSAPPKSPQERVVLRDIPWNAAARKIATSGIPSYLLTKRRRCDPIYHSGSLTSTRADEGAPKPLPATPQSPSHTIIDQARCQLNPSILALDSPVKRRRRDFTVDVPPSPDRPE</sequence>
<accession>A0A088RIB9</accession>
<evidence type="ECO:0000313" key="2">
    <source>
        <dbReference type="Proteomes" id="UP000063063"/>
    </source>
</evidence>
<protein>
    <submittedName>
        <fullName evidence="1">Uncharacterized protein</fullName>
    </submittedName>
</protein>
<dbReference type="GeneID" id="22572341"/>
<dbReference type="Proteomes" id="UP000063063">
    <property type="component" value="Chromosome 7"/>
</dbReference>
<dbReference type="RefSeq" id="XP_010704014.1">
    <property type="nucleotide sequence ID" value="XM_010705712.1"/>
</dbReference>
<proteinExistence type="predicted"/>